<feature type="non-terminal residue" evidence="1">
    <location>
        <position position="1"/>
    </location>
</feature>
<accession>A0ACD3RVY3</accession>
<protein>
    <submittedName>
        <fullName evidence="1">Uncharacterized protein</fullName>
    </submittedName>
</protein>
<dbReference type="EMBL" id="CM011674">
    <property type="protein sequence ID" value="TMS23540.1"/>
    <property type="molecule type" value="Genomic_DNA"/>
</dbReference>
<name>A0ACD3RVY3_LARCR</name>
<comment type="caution">
    <text evidence="1">The sequence shown here is derived from an EMBL/GenBank/DDBJ whole genome shotgun (WGS) entry which is preliminary data.</text>
</comment>
<keyword evidence="2" id="KW-1185">Reference proteome</keyword>
<evidence type="ECO:0000313" key="2">
    <source>
        <dbReference type="Proteomes" id="UP000793456"/>
    </source>
</evidence>
<proteinExistence type="predicted"/>
<organism evidence="1 2">
    <name type="scientific">Larimichthys crocea</name>
    <name type="common">Large yellow croaker</name>
    <name type="synonym">Pseudosciaena crocea</name>
    <dbReference type="NCBI Taxonomy" id="215358"/>
    <lineage>
        <taxon>Eukaryota</taxon>
        <taxon>Metazoa</taxon>
        <taxon>Chordata</taxon>
        <taxon>Craniata</taxon>
        <taxon>Vertebrata</taxon>
        <taxon>Euteleostomi</taxon>
        <taxon>Actinopterygii</taxon>
        <taxon>Neopterygii</taxon>
        <taxon>Teleostei</taxon>
        <taxon>Neoteleostei</taxon>
        <taxon>Acanthomorphata</taxon>
        <taxon>Eupercaria</taxon>
        <taxon>Sciaenidae</taxon>
        <taxon>Larimichthys</taxon>
    </lineage>
</organism>
<dbReference type="Proteomes" id="UP000793456">
    <property type="component" value="Chromosome I"/>
</dbReference>
<gene>
    <name evidence="1" type="ORF">E3U43_008846</name>
</gene>
<sequence>SRKRQRRRRRQEEKKKKKKKKKKRSAGKERTSCIHPQRPSLPPAMEREVIFCPKWLSALWFLILIMLCVSHAAKAEITCRSCQPGNKWRARELLLKFDTSESATGLKGEVFGHGEEAGRTRAAASAESRRLLRCAAGSAECAPERAGYAEPRLKRNTDNLQPQGEIGEGEFAEMKVLKTSGGKKSGDGAGFTRRYRKRARRNSDDDDDKVRSPGSARGPKPGEGMSSAAGRRVTRSELRWSGEERRAGPRQEELKLNSSTFALTGDSSHNQAMVHWSGQNSSVILMLTKLFDFNLNSVTESSLWRSTDYGATYQKLNDKVGAKTILSYLYVSPNNKRKIMLLTDPEVESSLLISSDEGATYQKYRLNFYILSLLFHPEQEDWILAYSHDQKLYSSVEFGRRWQLVHERVAPNRFYWSKMGLDKEPGLIHLETSISEG</sequence>
<reference evidence="1" key="1">
    <citation type="submission" date="2018-11" db="EMBL/GenBank/DDBJ databases">
        <title>The sequence and de novo assembly of Larimichthys crocea genome using PacBio and Hi-C technologies.</title>
        <authorList>
            <person name="Xu P."/>
            <person name="Chen B."/>
            <person name="Zhou Z."/>
            <person name="Ke Q."/>
            <person name="Wu Y."/>
            <person name="Bai H."/>
            <person name="Pu F."/>
        </authorList>
    </citation>
    <scope>NUCLEOTIDE SEQUENCE</scope>
    <source>
        <tissue evidence="1">Muscle</tissue>
    </source>
</reference>
<feature type="non-terminal residue" evidence="1">
    <location>
        <position position="437"/>
    </location>
</feature>
<evidence type="ECO:0000313" key="1">
    <source>
        <dbReference type="EMBL" id="TMS23540.1"/>
    </source>
</evidence>